<proteinExistence type="predicted"/>
<evidence type="ECO:0000313" key="14">
    <source>
        <dbReference type="EMBL" id="NER61380.1"/>
    </source>
</evidence>
<dbReference type="Pfam" id="PF01124">
    <property type="entry name" value="MAPEG"/>
    <property type="match status" value="1"/>
</dbReference>
<reference evidence="16 17" key="1">
    <citation type="submission" date="2020-02" db="EMBL/GenBank/DDBJ databases">
        <title>Broccoli isolated Pseudomonas sp.</title>
        <authorList>
            <person name="Fujikawa T."/>
            <person name="Sawada H."/>
        </authorList>
    </citation>
    <scope>NUCLEOTIDE SEQUENCE [LARGE SCALE GENOMIC DNA]</scope>
    <source>
        <strain evidence="15 17">MAFF212427</strain>
        <strain evidence="14 16">MAFF212428</strain>
    </source>
</reference>
<dbReference type="PANTHER" id="PTHR10689">
    <property type="entry name" value="MICROSOMAL GLUTATHIONE S-TRANSFERASE 1"/>
    <property type="match status" value="1"/>
</dbReference>
<evidence type="ECO:0000313" key="17">
    <source>
        <dbReference type="Proteomes" id="UP000482634"/>
    </source>
</evidence>
<dbReference type="EMBL" id="JAAHBV010000421">
    <property type="protein sequence ID" value="NER61380.1"/>
    <property type="molecule type" value="Genomic_DNA"/>
</dbReference>
<dbReference type="EC" id="2.5.1.18" evidence="3"/>
<keyword evidence="5 13" id="KW-0812">Transmembrane</keyword>
<feature type="transmembrane region" description="Helical" evidence="13">
    <location>
        <begin position="119"/>
        <end position="143"/>
    </location>
</feature>
<evidence type="ECO:0000256" key="5">
    <source>
        <dbReference type="ARBA" id="ARBA00022692"/>
    </source>
</evidence>
<evidence type="ECO:0000256" key="11">
    <source>
        <dbReference type="ARBA" id="ARBA00039397"/>
    </source>
</evidence>
<keyword evidence="7 13" id="KW-1133">Transmembrane helix</keyword>
<accession>A0A6B3NM78</accession>
<comment type="caution">
    <text evidence="15">The sequence shown here is derived from an EMBL/GenBank/DDBJ whole genome shotgun (WGS) entry which is preliminary data.</text>
</comment>
<evidence type="ECO:0000313" key="16">
    <source>
        <dbReference type="Proteomes" id="UP000480410"/>
    </source>
</evidence>
<sequence>MSDALSVYALCTLVLCFKMFAVSCYQGYWRLRFVAFTNPEDAAVFKQRPQPAERYEVARAARAWANDLENIPMFFALGGLAIALSAPAVAVAWLSILFTVARVLHTLTYLAGVQPWRTLCYGVGILCLAGFAGLIVAALVTAWQTA</sequence>
<keyword evidence="9 13" id="KW-0472">Membrane</keyword>
<evidence type="ECO:0000256" key="13">
    <source>
        <dbReference type="SAM" id="Phobius"/>
    </source>
</evidence>
<keyword evidence="8" id="KW-0007">Acetylation</keyword>
<evidence type="ECO:0000313" key="15">
    <source>
        <dbReference type="EMBL" id="NER62703.1"/>
    </source>
</evidence>
<dbReference type="InterPro" id="IPR001129">
    <property type="entry name" value="Membr-assoc_MAPEG"/>
</dbReference>
<evidence type="ECO:0000256" key="12">
    <source>
        <dbReference type="ARBA" id="ARBA00049385"/>
    </source>
</evidence>
<evidence type="ECO:0000256" key="4">
    <source>
        <dbReference type="ARBA" id="ARBA00022679"/>
    </source>
</evidence>
<dbReference type="InterPro" id="IPR040162">
    <property type="entry name" value="MGST1-like"/>
</dbReference>
<evidence type="ECO:0000256" key="2">
    <source>
        <dbReference type="ARBA" id="ARBA00004477"/>
    </source>
</evidence>
<evidence type="ECO:0000256" key="9">
    <source>
        <dbReference type="ARBA" id="ARBA00023136"/>
    </source>
</evidence>
<dbReference type="SUPFAM" id="SSF161084">
    <property type="entry name" value="MAPEG domain-like"/>
    <property type="match status" value="1"/>
</dbReference>
<keyword evidence="4" id="KW-0808">Transferase</keyword>
<evidence type="ECO:0000256" key="3">
    <source>
        <dbReference type="ARBA" id="ARBA00012452"/>
    </source>
</evidence>
<evidence type="ECO:0000256" key="10">
    <source>
        <dbReference type="ARBA" id="ARBA00038540"/>
    </source>
</evidence>
<comment type="subunit">
    <text evidence="10">Homotrimer; The trimer binds only one molecule of glutathione.</text>
</comment>
<keyword evidence="6" id="KW-0256">Endoplasmic reticulum</keyword>
<evidence type="ECO:0000256" key="6">
    <source>
        <dbReference type="ARBA" id="ARBA00022824"/>
    </source>
</evidence>
<dbReference type="GO" id="GO:0004364">
    <property type="term" value="F:glutathione transferase activity"/>
    <property type="evidence" value="ECO:0007669"/>
    <property type="project" value="UniProtKB-EC"/>
</dbReference>
<comment type="function">
    <text evidence="1">Conjugation of reduced glutathione to a wide number of exogenous and endogenous hydrophobic electrophiles.</text>
</comment>
<comment type="subcellular location">
    <subcellularLocation>
        <location evidence="2">Endoplasmic reticulum membrane</location>
        <topology evidence="2">Multi-pass membrane protein</topology>
    </subcellularLocation>
</comment>
<dbReference type="EMBL" id="JAAHBU010000005">
    <property type="protein sequence ID" value="NER62703.1"/>
    <property type="molecule type" value="Genomic_DNA"/>
</dbReference>
<feature type="transmembrane region" description="Helical" evidence="13">
    <location>
        <begin position="74"/>
        <end position="98"/>
    </location>
</feature>
<evidence type="ECO:0000256" key="7">
    <source>
        <dbReference type="ARBA" id="ARBA00022989"/>
    </source>
</evidence>
<protein>
    <recommendedName>
        <fullName evidence="11">Microsomal glutathione S-transferase 1</fullName>
        <ecNumber evidence="3">2.5.1.18</ecNumber>
    </recommendedName>
</protein>
<dbReference type="GO" id="GO:0016020">
    <property type="term" value="C:membrane"/>
    <property type="evidence" value="ECO:0007669"/>
    <property type="project" value="InterPro"/>
</dbReference>
<dbReference type="PANTHER" id="PTHR10689:SF6">
    <property type="entry name" value="MICROSOMAL GLUTATHIONE S-TRANSFERASE 1"/>
    <property type="match status" value="1"/>
</dbReference>
<dbReference type="AlphaFoldDB" id="A0A6B3NM78"/>
<dbReference type="InterPro" id="IPR023352">
    <property type="entry name" value="MAPEG-like_dom_sf"/>
</dbReference>
<feature type="transmembrane region" description="Helical" evidence="13">
    <location>
        <begin position="7"/>
        <end position="28"/>
    </location>
</feature>
<dbReference type="Proteomes" id="UP000482634">
    <property type="component" value="Unassembled WGS sequence"/>
</dbReference>
<dbReference type="RefSeq" id="WP_163940363.1">
    <property type="nucleotide sequence ID" value="NZ_JAAHBU010000005.1"/>
</dbReference>
<evidence type="ECO:0000256" key="8">
    <source>
        <dbReference type="ARBA" id="ARBA00022990"/>
    </source>
</evidence>
<name>A0A6B3NM78_9PSED</name>
<evidence type="ECO:0000256" key="1">
    <source>
        <dbReference type="ARBA" id="ARBA00003701"/>
    </source>
</evidence>
<gene>
    <name evidence="14" type="ORF">G3435_18290</name>
    <name evidence="15" type="ORF">G3436_00725</name>
</gene>
<organism evidence="15 17">
    <name type="scientific">Pseudomonas brassicae</name>
    <dbReference type="NCBI Taxonomy" id="2708063"/>
    <lineage>
        <taxon>Bacteria</taxon>
        <taxon>Pseudomonadati</taxon>
        <taxon>Pseudomonadota</taxon>
        <taxon>Gammaproteobacteria</taxon>
        <taxon>Pseudomonadales</taxon>
        <taxon>Pseudomonadaceae</taxon>
        <taxon>Pseudomonas</taxon>
    </lineage>
</organism>
<comment type="catalytic activity">
    <reaction evidence="12">
        <text>RX + glutathione = an S-substituted glutathione + a halide anion + H(+)</text>
        <dbReference type="Rhea" id="RHEA:16437"/>
        <dbReference type="ChEBI" id="CHEBI:15378"/>
        <dbReference type="ChEBI" id="CHEBI:16042"/>
        <dbReference type="ChEBI" id="CHEBI:17792"/>
        <dbReference type="ChEBI" id="CHEBI:57925"/>
        <dbReference type="ChEBI" id="CHEBI:90779"/>
        <dbReference type="EC" id="2.5.1.18"/>
    </reaction>
    <physiologicalReaction direction="left-to-right" evidence="12">
        <dbReference type="Rhea" id="RHEA:16438"/>
    </physiologicalReaction>
</comment>
<accession>A0A6M0D553</accession>
<dbReference type="Proteomes" id="UP000480410">
    <property type="component" value="Unassembled WGS sequence"/>
</dbReference>
<dbReference type="Gene3D" id="1.20.120.550">
    <property type="entry name" value="Membrane associated eicosanoid/glutathione metabolism-like domain"/>
    <property type="match status" value="1"/>
</dbReference>
<keyword evidence="17" id="KW-1185">Reference proteome</keyword>